<organism evidence="2 3">
    <name type="scientific">Tetrahymena thermophila (strain SB210)</name>
    <dbReference type="NCBI Taxonomy" id="312017"/>
    <lineage>
        <taxon>Eukaryota</taxon>
        <taxon>Sar</taxon>
        <taxon>Alveolata</taxon>
        <taxon>Ciliophora</taxon>
        <taxon>Intramacronucleata</taxon>
        <taxon>Oligohymenophorea</taxon>
        <taxon>Hymenostomatida</taxon>
        <taxon>Tetrahymenina</taxon>
        <taxon>Tetrahymenidae</taxon>
        <taxon>Tetrahymena</taxon>
    </lineage>
</organism>
<proteinExistence type="predicted"/>
<keyword evidence="1 2" id="KW-0812">Transmembrane</keyword>
<reference evidence="3" key="1">
    <citation type="journal article" date="2006" name="PLoS Biol.">
        <title>Macronuclear genome sequence of the ciliate Tetrahymena thermophila, a model eukaryote.</title>
        <authorList>
            <person name="Eisen J.A."/>
            <person name="Coyne R.S."/>
            <person name="Wu M."/>
            <person name="Wu D."/>
            <person name="Thiagarajan M."/>
            <person name="Wortman J.R."/>
            <person name="Badger J.H."/>
            <person name="Ren Q."/>
            <person name="Amedeo P."/>
            <person name="Jones K.M."/>
            <person name="Tallon L.J."/>
            <person name="Delcher A.L."/>
            <person name="Salzberg S.L."/>
            <person name="Silva J.C."/>
            <person name="Haas B.J."/>
            <person name="Majoros W.H."/>
            <person name="Farzad M."/>
            <person name="Carlton J.M."/>
            <person name="Smith R.K. Jr."/>
            <person name="Garg J."/>
            <person name="Pearlman R.E."/>
            <person name="Karrer K.M."/>
            <person name="Sun L."/>
            <person name="Manning G."/>
            <person name="Elde N.C."/>
            <person name="Turkewitz A.P."/>
            <person name="Asai D.J."/>
            <person name="Wilkes D.E."/>
            <person name="Wang Y."/>
            <person name="Cai H."/>
            <person name="Collins K."/>
            <person name="Stewart B.A."/>
            <person name="Lee S.R."/>
            <person name="Wilamowska K."/>
            <person name="Weinberg Z."/>
            <person name="Ruzzo W.L."/>
            <person name="Wloga D."/>
            <person name="Gaertig J."/>
            <person name="Frankel J."/>
            <person name="Tsao C.-C."/>
            <person name="Gorovsky M.A."/>
            <person name="Keeling P.J."/>
            <person name="Waller R.F."/>
            <person name="Patron N.J."/>
            <person name="Cherry J.M."/>
            <person name="Stover N.A."/>
            <person name="Krieger C.J."/>
            <person name="del Toro C."/>
            <person name="Ryder H.F."/>
            <person name="Williamson S.C."/>
            <person name="Barbeau R.A."/>
            <person name="Hamilton E.P."/>
            <person name="Orias E."/>
        </authorList>
    </citation>
    <scope>NUCLEOTIDE SEQUENCE [LARGE SCALE GENOMIC DNA]</scope>
    <source>
        <strain evidence="3">SB210</strain>
    </source>
</reference>
<accession>W7XF74</accession>
<keyword evidence="3" id="KW-1185">Reference proteome</keyword>
<keyword evidence="1" id="KW-1133">Transmembrane helix</keyword>
<keyword evidence="1" id="KW-0472">Membrane</keyword>
<evidence type="ECO:0000256" key="1">
    <source>
        <dbReference type="SAM" id="Phobius"/>
    </source>
</evidence>
<gene>
    <name evidence="2" type="ORF">TTHERM_000809449</name>
</gene>
<dbReference type="KEGG" id="tet:TTHERM_000809449"/>
<dbReference type="RefSeq" id="XP_012652015.1">
    <property type="nucleotide sequence ID" value="XM_012796561.1"/>
</dbReference>
<dbReference type="InParanoid" id="W7XF74"/>
<evidence type="ECO:0000313" key="3">
    <source>
        <dbReference type="Proteomes" id="UP000009168"/>
    </source>
</evidence>
<feature type="transmembrane region" description="Helical" evidence="1">
    <location>
        <begin position="76"/>
        <end position="103"/>
    </location>
</feature>
<sequence>MLLVVLQVQFYIKTKFNKIQQQIIWIAFSLIILLSQPNSLYLMQTRQSIQYLILQLNNSSCCHYFSDYYLQKLNMAYYQLLTQLCWVFFNSLISSQYLISLILQLISQISSRVCLFQLRYCQLFWKL</sequence>
<dbReference type="AlphaFoldDB" id="W7XF74"/>
<name>W7XF74_TETTS</name>
<dbReference type="GeneID" id="24440765"/>
<protein>
    <submittedName>
        <fullName evidence="2">Transmembrane protein, putative</fullName>
    </submittedName>
</protein>
<dbReference type="Proteomes" id="UP000009168">
    <property type="component" value="Unassembled WGS sequence"/>
</dbReference>
<feature type="transmembrane region" description="Helical" evidence="1">
    <location>
        <begin position="23"/>
        <end position="43"/>
    </location>
</feature>
<dbReference type="EMBL" id="GG662769">
    <property type="protein sequence ID" value="EWS75468.1"/>
    <property type="molecule type" value="Genomic_DNA"/>
</dbReference>
<evidence type="ECO:0000313" key="2">
    <source>
        <dbReference type="EMBL" id="EWS75468.1"/>
    </source>
</evidence>